<dbReference type="Proteomes" id="UP000569018">
    <property type="component" value="Unassembled WGS sequence"/>
</dbReference>
<gene>
    <name evidence="1" type="ORF">HKBW3S47_02429</name>
</gene>
<organism evidence="1 2">
    <name type="scientific">Candidatus Hakubella thermalkaliphila</name>
    <dbReference type="NCBI Taxonomy" id="2754717"/>
    <lineage>
        <taxon>Bacteria</taxon>
        <taxon>Bacillati</taxon>
        <taxon>Actinomycetota</taxon>
        <taxon>Actinomycetota incertae sedis</taxon>
        <taxon>Candidatus Hakubellales</taxon>
        <taxon>Candidatus Hakubellaceae</taxon>
        <taxon>Candidatus Hakubella</taxon>
    </lineage>
</organism>
<dbReference type="AlphaFoldDB" id="A0A6V8Q7K8"/>
<evidence type="ECO:0000313" key="1">
    <source>
        <dbReference type="EMBL" id="GFP40732.1"/>
    </source>
</evidence>
<evidence type="ECO:0000313" key="2">
    <source>
        <dbReference type="Proteomes" id="UP000569018"/>
    </source>
</evidence>
<proteinExistence type="predicted"/>
<accession>A0A6V8Q7K8</accession>
<feature type="non-terminal residue" evidence="1">
    <location>
        <position position="1"/>
    </location>
</feature>
<protein>
    <submittedName>
        <fullName evidence="1">Uncharacterized protein</fullName>
    </submittedName>
</protein>
<sequence length="28" mass="3294">VRGKERLPLAHEAGRIDLFKREKQVAYI</sequence>
<name>A0A6V8Q7K8_9ACTN</name>
<reference evidence="1 2" key="1">
    <citation type="journal article" date="2020" name="Front. Microbiol.">
        <title>Single-cell genomics of novel Actinobacteria with the Wood-Ljungdahl pathway discovered in a serpentinizing system.</title>
        <authorList>
            <person name="Merino N."/>
            <person name="Kawai M."/>
            <person name="Boyd E.S."/>
            <person name="Colman D.R."/>
            <person name="McGlynn S.E."/>
            <person name="Nealson K.H."/>
            <person name="Kurokawa K."/>
            <person name="Hongoh Y."/>
        </authorList>
    </citation>
    <scope>NUCLEOTIDE SEQUENCE [LARGE SCALE GENOMIC DNA]</scope>
    <source>
        <strain evidence="1 2">S47</strain>
    </source>
</reference>
<dbReference type="EMBL" id="BLSD01000424">
    <property type="protein sequence ID" value="GFP40732.1"/>
    <property type="molecule type" value="Genomic_DNA"/>
</dbReference>
<comment type="caution">
    <text evidence="1">The sequence shown here is derived from an EMBL/GenBank/DDBJ whole genome shotgun (WGS) entry which is preliminary data.</text>
</comment>